<evidence type="ECO:0000256" key="11">
    <source>
        <dbReference type="ARBA" id="ARBA00023098"/>
    </source>
</evidence>
<evidence type="ECO:0000256" key="13">
    <source>
        <dbReference type="ARBA" id="ARBA00023136"/>
    </source>
</evidence>
<accession>A0A131XXZ7</accession>
<evidence type="ECO:0000256" key="4">
    <source>
        <dbReference type="ARBA" id="ARBA00005232"/>
    </source>
</evidence>
<dbReference type="PANTHER" id="PTHR22589">
    <property type="entry name" value="CARNITINE O-ACYLTRANSFERASE"/>
    <property type="match status" value="1"/>
</dbReference>
<dbReference type="SUPFAM" id="SSF52777">
    <property type="entry name" value="CoA-dependent acyltransferases"/>
    <property type="match status" value="2"/>
</dbReference>
<dbReference type="Pfam" id="PF00755">
    <property type="entry name" value="Carn_acyltransf"/>
    <property type="match status" value="1"/>
</dbReference>
<keyword evidence="13 17" id="KW-0472">Membrane</keyword>
<evidence type="ECO:0000256" key="14">
    <source>
        <dbReference type="ARBA" id="ARBA00023315"/>
    </source>
</evidence>
<evidence type="ECO:0000256" key="7">
    <source>
        <dbReference type="ARBA" id="ARBA00022679"/>
    </source>
</evidence>
<comment type="pathway">
    <text evidence="3">Lipid metabolism; fatty acid beta-oxidation.</text>
</comment>
<dbReference type="FunFam" id="3.30.559.70:FF:000001">
    <property type="entry name" value="Carnitine O-palmitoyltransferase 1, liver isoform"/>
    <property type="match status" value="1"/>
</dbReference>
<keyword evidence="12" id="KW-0496">Mitochondrion</keyword>
<name>A0A131XXZ7_IXORI</name>
<evidence type="ECO:0000259" key="18">
    <source>
        <dbReference type="Pfam" id="PF00755"/>
    </source>
</evidence>
<dbReference type="GO" id="GO:0031966">
    <property type="term" value="C:mitochondrial membrane"/>
    <property type="evidence" value="ECO:0007669"/>
    <property type="project" value="UniProtKB-SubCell"/>
</dbReference>
<keyword evidence="11" id="KW-0443">Lipid metabolism</keyword>
<dbReference type="AlphaFoldDB" id="A0A131XXZ7"/>
<evidence type="ECO:0000256" key="10">
    <source>
        <dbReference type="ARBA" id="ARBA00022989"/>
    </source>
</evidence>
<dbReference type="GO" id="GO:0006631">
    <property type="term" value="P:fatty acid metabolic process"/>
    <property type="evidence" value="ECO:0007669"/>
    <property type="project" value="UniProtKB-KW"/>
</dbReference>
<dbReference type="FunFam" id="3.30.559.10:FF:000002">
    <property type="entry name" value="carnitine O-palmitoyltransferase 1, liver isoform"/>
    <property type="match status" value="1"/>
</dbReference>
<comment type="similarity">
    <text evidence="4">Belongs to the carnitine/choline acetyltransferase family.</text>
</comment>
<dbReference type="Gene3D" id="3.30.559.10">
    <property type="entry name" value="Chloramphenicol acetyltransferase-like domain"/>
    <property type="match status" value="1"/>
</dbReference>
<feature type="transmembrane region" description="Helical" evidence="17">
    <location>
        <begin position="49"/>
        <end position="69"/>
    </location>
</feature>
<evidence type="ECO:0000256" key="16">
    <source>
        <dbReference type="PIRSR" id="PIRSR600542-1"/>
    </source>
</evidence>
<keyword evidence="6" id="KW-0813">Transport</keyword>
<feature type="active site" description="Proton acceptor" evidence="16">
    <location>
        <position position="485"/>
    </location>
</feature>
<evidence type="ECO:0000256" key="5">
    <source>
        <dbReference type="ARBA" id="ARBA00013243"/>
    </source>
</evidence>
<evidence type="ECO:0000256" key="1">
    <source>
        <dbReference type="ARBA" id="ARBA00004141"/>
    </source>
</evidence>
<evidence type="ECO:0000256" key="17">
    <source>
        <dbReference type="SAM" id="Phobius"/>
    </source>
</evidence>
<proteinExistence type="evidence at transcript level"/>
<evidence type="ECO:0000256" key="9">
    <source>
        <dbReference type="ARBA" id="ARBA00022832"/>
    </source>
</evidence>
<feature type="transmembrane region" description="Helical" evidence="17">
    <location>
        <begin position="118"/>
        <end position="140"/>
    </location>
</feature>
<dbReference type="InterPro" id="IPR000542">
    <property type="entry name" value="Carn_acyl_trans"/>
</dbReference>
<keyword evidence="7 19" id="KW-0808">Transferase</keyword>
<keyword evidence="9" id="KW-0276">Fatty acid metabolism</keyword>
<evidence type="ECO:0000256" key="3">
    <source>
        <dbReference type="ARBA" id="ARBA00005005"/>
    </source>
</evidence>
<dbReference type="GO" id="GO:0015909">
    <property type="term" value="P:long-chain fatty acid transport"/>
    <property type="evidence" value="ECO:0007669"/>
    <property type="project" value="UniProtKB-ARBA"/>
</dbReference>
<dbReference type="EMBL" id="GEFM01004701">
    <property type="protein sequence ID" value="JAP71095.1"/>
    <property type="molecule type" value="mRNA"/>
</dbReference>
<dbReference type="PROSITE" id="PS00439">
    <property type="entry name" value="ACYLTRANSF_C_1"/>
    <property type="match status" value="1"/>
</dbReference>
<feature type="domain" description="Choline/carnitine acyltransferase" evidence="18">
    <location>
        <begin position="190"/>
        <end position="775"/>
    </location>
</feature>
<dbReference type="Gene3D" id="3.30.559.70">
    <property type="entry name" value="Choline/Carnitine o-acyltransferase, domain 2"/>
    <property type="match status" value="1"/>
</dbReference>
<comment type="subcellular location">
    <subcellularLocation>
        <location evidence="1">Membrane</location>
        <topology evidence="1">Multi-pass membrane protein</topology>
    </subcellularLocation>
    <subcellularLocation>
        <location evidence="2">Mitochondrion membrane</location>
    </subcellularLocation>
</comment>
<sequence length="786" mass="90149">MAEARNAVAGLRIREIDDERNSAAVMFRVWLKTAIRKYHRIRNSISNGMWPTSVQNIGILCVIVFLFMLSEIDVAESIKEFFWDTGDTLHVPHVVQVMQHNLASTLILNYALPSTVRAVIVACFISIVLSVVFMKVRQIILRGLLAYRGWMYEARKPGEKYLTLMWCMAVRVVSGYQPSLYSCQRCLPRLPVPPLHDTIVRLLDSLKAVCTEDEMKVLSEQAEKFEKTLGPTLQRLLYLRSWYASNYVTDWWEKYIYLSSRSSLAVNSNYYCFDQSYYHPSDIQSSRTAVIIHNCLVFKRLIDREELQPLVLRGTVPICMSQYERLFSTTRVPGIDVDEICHFCTSESKHVILQHKGMFYKLEVYDSTNQILFPTTLEHQIEWIMKDAEHHTPTEAETSLAALTSLDRPTWARIRNKYFVAGVNKESLDAIEKATFFVSMNDLEPSGLNERGKYLLHGDGKSIWFDKSLNVQVFKNAHAGMNCEHSMADAPAMAHMWEYALTREVLEKVYDESGRCMPPGKKLKQGSIRRPQRLVWDISPELEREIAGALANARKNNEDLDLYVRDHDSWGKGVIKKCKVSPDAFIQMALQLTYYKENKKFVQTYEASMTRLYLNGRTETVRSCTLEAVDFVKAMVENSVSNEEKIRLLRRAANKHQMLYRDAMSGKGVDRHLFALFVACKGLKYESEFLTNAIMRPWTLSTSQTPHTQLDYSPDADLEVFTNKICPGGGFGPVSDDGYGVSYIIPNNSKIFFHVSSKKSCPNTNSERFVKTLDESMDEMKALFSF</sequence>
<dbReference type="InterPro" id="IPR039551">
    <property type="entry name" value="Cho/carn_acyl_trans"/>
</dbReference>
<keyword evidence="8 17" id="KW-0812">Transmembrane</keyword>
<evidence type="ECO:0000256" key="2">
    <source>
        <dbReference type="ARBA" id="ARBA00004325"/>
    </source>
</evidence>
<keyword evidence="10 17" id="KW-1133">Transmembrane helix</keyword>
<evidence type="ECO:0000256" key="12">
    <source>
        <dbReference type="ARBA" id="ARBA00023128"/>
    </source>
</evidence>
<evidence type="ECO:0000256" key="8">
    <source>
        <dbReference type="ARBA" id="ARBA00022692"/>
    </source>
</evidence>
<comment type="catalytic activity">
    <reaction evidence="15">
        <text>(R)-carnitine + hexadecanoyl-CoA = O-hexadecanoyl-(R)-carnitine + CoA</text>
        <dbReference type="Rhea" id="RHEA:12661"/>
        <dbReference type="ChEBI" id="CHEBI:16347"/>
        <dbReference type="ChEBI" id="CHEBI:17490"/>
        <dbReference type="ChEBI" id="CHEBI:57287"/>
        <dbReference type="ChEBI" id="CHEBI:57379"/>
        <dbReference type="EC" id="2.3.1.21"/>
    </reaction>
    <physiologicalReaction direction="left-to-right" evidence="15">
        <dbReference type="Rhea" id="RHEA:12662"/>
    </physiologicalReaction>
</comment>
<dbReference type="PANTHER" id="PTHR22589:SF112">
    <property type="entry name" value="CHOLINE_CARNITINE ACYLTRANSFERASE DOMAIN-CONTAINING PROTEIN"/>
    <property type="match status" value="1"/>
</dbReference>
<keyword evidence="14" id="KW-0012">Acyltransferase</keyword>
<protein>
    <recommendedName>
        <fullName evidence="5">carnitine O-palmitoyltransferase</fullName>
        <ecNumber evidence="5">2.3.1.21</ecNumber>
    </recommendedName>
</protein>
<organism evidence="19">
    <name type="scientific">Ixodes ricinus</name>
    <name type="common">Common tick</name>
    <name type="synonym">Acarus ricinus</name>
    <dbReference type="NCBI Taxonomy" id="34613"/>
    <lineage>
        <taxon>Eukaryota</taxon>
        <taxon>Metazoa</taxon>
        <taxon>Ecdysozoa</taxon>
        <taxon>Arthropoda</taxon>
        <taxon>Chelicerata</taxon>
        <taxon>Arachnida</taxon>
        <taxon>Acari</taxon>
        <taxon>Parasitiformes</taxon>
        <taxon>Ixodida</taxon>
        <taxon>Ixodoidea</taxon>
        <taxon>Ixodidae</taxon>
        <taxon>Ixodinae</taxon>
        <taxon>Ixodes</taxon>
    </lineage>
</organism>
<evidence type="ECO:0000256" key="15">
    <source>
        <dbReference type="ARBA" id="ARBA00048480"/>
    </source>
</evidence>
<dbReference type="InterPro" id="IPR042231">
    <property type="entry name" value="Cho/carn_acyl_trans_2"/>
</dbReference>
<evidence type="ECO:0000256" key="6">
    <source>
        <dbReference type="ARBA" id="ARBA00022448"/>
    </source>
</evidence>
<dbReference type="InterPro" id="IPR023213">
    <property type="entry name" value="CAT-like_dom_sf"/>
</dbReference>
<dbReference type="GO" id="GO:0009437">
    <property type="term" value="P:carnitine metabolic process"/>
    <property type="evidence" value="ECO:0007669"/>
    <property type="project" value="TreeGrafter"/>
</dbReference>
<reference evidence="19" key="1">
    <citation type="submission" date="2016-02" db="EMBL/GenBank/DDBJ databases">
        <title>RNAseq analyses of the midgut from blood- or serum-fed Ixodes ricinus ticks.</title>
        <authorList>
            <person name="Perner J."/>
            <person name="Provaznik J."/>
            <person name="Schrenkova J."/>
            <person name="Urbanova V."/>
            <person name="Ribeiro J.M."/>
            <person name="Kopacek P."/>
        </authorList>
    </citation>
    <scope>NUCLEOTIDE SEQUENCE</scope>
    <source>
        <tissue evidence="19">Gut</tissue>
    </source>
</reference>
<dbReference type="EC" id="2.3.1.21" evidence="5"/>
<dbReference type="GO" id="GO:0004095">
    <property type="term" value="F:carnitine O-palmitoyltransferase activity"/>
    <property type="evidence" value="ECO:0007669"/>
    <property type="project" value="UniProtKB-EC"/>
</dbReference>
<evidence type="ECO:0000313" key="19">
    <source>
        <dbReference type="EMBL" id="JAP71095.1"/>
    </source>
</evidence>